<dbReference type="AlphaFoldDB" id="A0A5B7DGA2"/>
<keyword evidence="1" id="KW-0472">Membrane</keyword>
<evidence type="ECO:0000256" key="1">
    <source>
        <dbReference type="SAM" id="Phobius"/>
    </source>
</evidence>
<protein>
    <submittedName>
        <fullName evidence="2">Uncharacterized protein</fullName>
    </submittedName>
</protein>
<evidence type="ECO:0000313" key="2">
    <source>
        <dbReference type="EMBL" id="MPC20501.1"/>
    </source>
</evidence>
<name>A0A5B7DGA2_PORTR</name>
<keyword evidence="3" id="KW-1185">Reference proteome</keyword>
<feature type="transmembrane region" description="Helical" evidence="1">
    <location>
        <begin position="127"/>
        <end position="144"/>
    </location>
</feature>
<dbReference type="EMBL" id="VSRR010000877">
    <property type="protein sequence ID" value="MPC20501.1"/>
    <property type="molecule type" value="Genomic_DNA"/>
</dbReference>
<keyword evidence="1" id="KW-0812">Transmembrane</keyword>
<keyword evidence="1" id="KW-1133">Transmembrane helix</keyword>
<organism evidence="2 3">
    <name type="scientific">Portunus trituberculatus</name>
    <name type="common">Swimming crab</name>
    <name type="synonym">Neptunus trituberculatus</name>
    <dbReference type="NCBI Taxonomy" id="210409"/>
    <lineage>
        <taxon>Eukaryota</taxon>
        <taxon>Metazoa</taxon>
        <taxon>Ecdysozoa</taxon>
        <taxon>Arthropoda</taxon>
        <taxon>Crustacea</taxon>
        <taxon>Multicrustacea</taxon>
        <taxon>Malacostraca</taxon>
        <taxon>Eumalacostraca</taxon>
        <taxon>Eucarida</taxon>
        <taxon>Decapoda</taxon>
        <taxon>Pleocyemata</taxon>
        <taxon>Brachyura</taxon>
        <taxon>Eubrachyura</taxon>
        <taxon>Portunoidea</taxon>
        <taxon>Portunidae</taxon>
        <taxon>Portuninae</taxon>
        <taxon>Portunus</taxon>
    </lineage>
</organism>
<gene>
    <name evidence="2" type="ORF">E2C01_013447</name>
</gene>
<proteinExistence type="predicted"/>
<accession>A0A5B7DGA2</accession>
<comment type="caution">
    <text evidence="2">The sequence shown here is derived from an EMBL/GenBank/DDBJ whole genome shotgun (WGS) entry which is preliminary data.</text>
</comment>
<evidence type="ECO:0000313" key="3">
    <source>
        <dbReference type="Proteomes" id="UP000324222"/>
    </source>
</evidence>
<reference evidence="2 3" key="1">
    <citation type="submission" date="2019-05" db="EMBL/GenBank/DDBJ databases">
        <title>Another draft genome of Portunus trituberculatus and its Hox gene families provides insights of decapod evolution.</title>
        <authorList>
            <person name="Jeong J.-H."/>
            <person name="Song I."/>
            <person name="Kim S."/>
            <person name="Choi T."/>
            <person name="Kim D."/>
            <person name="Ryu S."/>
            <person name="Kim W."/>
        </authorList>
    </citation>
    <scope>NUCLEOTIDE SEQUENCE [LARGE SCALE GENOMIC DNA]</scope>
    <source>
        <tissue evidence="2">Muscle</tissue>
    </source>
</reference>
<sequence>MGSIEPRYELKKISSVEEQELKSVMNRAALGEAGHVWRTIVCVAGDVLMWRWWSTAARDPSVSVAAVREQRHLAEVTATKEGAATLRLRGLSSQVTRSKEQLSYEPTGLLASLQWFRSSTCGTNMNNTLAVVVVVVVGVVVVVVRDGDDK</sequence>
<dbReference type="Proteomes" id="UP000324222">
    <property type="component" value="Unassembled WGS sequence"/>
</dbReference>